<dbReference type="InterPro" id="IPR008862">
    <property type="entry name" value="Tcp11"/>
</dbReference>
<dbReference type="Pfam" id="PF05794">
    <property type="entry name" value="Tcp11"/>
    <property type="match status" value="1"/>
</dbReference>
<organism evidence="3 4">
    <name type="scientific">Zymoseptoria brevis</name>
    <dbReference type="NCBI Taxonomy" id="1047168"/>
    <lineage>
        <taxon>Eukaryota</taxon>
        <taxon>Fungi</taxon>
        <taxon>Dikarya</taxon>
        <taxon>Ascomycota</taxon>
        <taxon>Pezizomycotina</taxon>
        <taxon>Dothideomycetes</taxon>
        <taxon>Dothideomycetidae</taxon>
        <taxon>Mycosphaerellales</taxon>
        <taxon>Mycosphaerellaceae</taxon>
        <taxon>Zymoseptoria</taxon>
    </lineage>
</organism>
<dbReference type="PANTHER" id="PTHR12832">
    <property type="entry name" value="TESTIS-SPECIFIC PROTEIN PBS13 T-COMPLEX 11"/>
    <property type="match status" value="1"/>
</dbReference>
<dbReference type="OrthoDB" id="276323at2759"/>
<dbReference type="EMBL" id="LAFY01000398">
    <property type="protein sequence ID" value="KJX98547.1"/>
    <property type="molecule type" value="Genomic_DNA"/>
</dbReference>
<feature type="region of interest" description="Disordered" evidence="2">
    <location>
        <begin position="727"/>
        <end position="753"/>
    </location>
</feature>
<dbReference type="Proteomes" id="UP000033647">
    <property type="component" value="Unassembled WGS sequence"/>
</dbReference>
<name>A0A0F4GNB4_9PEZI</name>
<feature type="region of interest" description="Disordered" evidence="2">
    <location>
        <begin position="598"/>
        <end position="617"/>
    </location>
</feature>
<feature type="compositionally biased region" description="Basic and acidic residues" evidence="2">
    <location>
        <begin position="23"/>
        <end position="54"/>
    </location>
</feature>
<feature type="compositionally biased region" description="Acidic residues" evidence="2">
    <location>
        <begin position="728"/>
        <end position="744"/>
    </location>
</feature>
<sequence>MSKESSNHGPHMPTCPPTSSPTKSHETGCTDDIPNRDASKQVTESQHDLSHADPTHGMTYSPPSIHDAYSILSSRYQLSSCPPTLEEIDEETKKLINQVMPSTGAHPAWLCFREADTQPPITQESLAELDMPRIINNPKLRHDVNFDKELHFRPNLDGSKGKQKMAKADQYWRALEAEFVLYGQVQFGRAQSLENEAYWDRIMEASLKRLPSVFKAIQEILKTLVPDYDQKAVQERLDVDHIMQQIQNGVCDLIDLGNWLAKVLKNHCAPMRDSLVDGMQKEIRRGATENRAEKLVNGLRQLMTILEAMKLDVANHQIRHMRPLLIDDTINFQRRYNSHRIGLGKIDVDSAKTWLRREMDNLVTPNHNPTQLQALTSGMLRDLIYNPESSSSSSSRSSTPPTFYLDSDRLRTLRSDFHAQVYHTICREIMFQSSPISRSNISAAASHAAASKLQRSLTSIVGATTLHRFPDKTENIAVEILRVMQRFLMPHDTTQHPFDSDLLYRIESRLRSTLHCGSDSFLECAEQLFTRLQPGLQRKVNDHRRLTAVDLQDMLAISTSGSSGTSSTSSSFSPSGATPTLISLSAIGAKLTPLGSSAPNNPFDSLSNPFDSQSTEGFLDNETEEDLLRRLAHILVLHWQVWADLVYLSVEPTTLDHAPGRCETPASTPSSGVSPAGSRESLNGDGAVLSHAGSCTSLGFGGEREERNRLDERELFCGGQDVIWRSETEDEVDMSAADDDGDVEMSDRENSSQ</sequence>
<accession>A0A0F4GNB4</accession>
<dbReference type="GO" id="GO:0010737">
    <property type="term" value="P:protein kinase A signaling"/>
    <property type="evidence" value="ECO:0007669"/>
    <property type="project" value="TreeGrafter"/>
</dbReference>
<reference evidence="3 4" key="1">
    <citation type="submission" date="2015-03" db="EMBL/GenBank/DDBJ databases">
        <title>RNA-seq based gene annotation and comparative genomics of four Zymoseptoria species reveal species-specific pathogenicity related genes and transposable element activity.</title>
        <authorList>
            <person name="Grandaubert J."/>
            <person name="Bhattacharyya A."/>
            <person name="Stukenbrock E.H."/>
        </authorList>
    </citation>
    <scope>NUCLEOTIDE SEQUENCE [LARGE SCALE GENOMIC DNA]</scope>
    <source>
        <strain evidence="3 4">Zb18110</strain>
    </source>
</reference>
<proteinExistence type="inferred from homology"/>
<feature type="region of interest" description="Disordered" evidence="2">
    <location>
        <begin position="657"/>
        <end position="688"/>
    </location>
</feature>
<evidence type="ECO:0000313" key="3">
    <source>
        <dbReference type="EMBL" id="KJX98547.1"/>
    </source>
</evidence>
<feature type="region of interest" description="Disordered" evidence="2">
    <location>
        <begin position="1"/>
        <end position="63"/>
    </location>
</feature>
<evidence type="ECO:0000256" key="1">
    <source>
        <dbReference type="ARBA" id="ARBA00010954"/>
    </source>
</evidence>
<protein>
    <submittedName>
        <fullName evidence="3">Uncharacterized protein</fullName>
    </submittedName>
</protein>
<feature type="compositionally biased region" description="Polar residues" evidence="2">
    <location>
        <begin position="598"/>
        <end position="616"/>
    </location>
</feature>
<comment type="similarity">
    <text evidence="1">Belongs to the TCP11 family.</text>
</comment>
<keyword evidence="4" id="KW-1185">Reference proteome</keyword>
<evidence type="ECO:0000313" key="4">
    <source>
        <dbReference type="Proteomes" id="UP000033647"/>
    </source>
</evidence>
<dbReference type="AlphaFoldDB" id="A0A0F4GNB4"/>
<dbReference type="PANTHER" id="PTHR12832:SF11">
    <property type="entry name" value="LD23868P"/>
    <property type="match status" value="1"/>
</dbReference>
<gene>
    <name evidence="3" type="ORF">TI39_contig406g00001</name>
</gene>
<comment type="caution">
    <text evidence="3">The sequence shown here is derived from an EMBL/GenBank/DDBJ whole genome shotgun (WGS) entry which is preliminary data.</text>
</comment>
<evidence type="ECO:0000256" key="2">
    <source>
        <dbReference type="SAM" id="MobiDB-lite"/>
    </source>
</evidence>